<dbReference type="InterPro" id="IPR021109">
    <property type="entry name" value="Peptidase_aspartic_dom_sf"/>
</dbReference>
<dbReference type="RefSeq" id="WP_143150865.1">
    <property type="nucleotide sequence ID" value="NZ_CP139972.1"/>
</dbReference>
<proteinExistence type="predicted"/>
<dbReference type="GO" id="GO:0006508">
    <property type="term" value="P:proteolysis"/>
    <property type="evidence" value="ECO:0007669"/>
    <property type="project" value="UniProtKB-KW"/>
</dbReference>
<dbReference type="Gene3D" id="2.40.70.10">
    <property type="entry name" value="Acid Proteases"/>
    <property type="match status" value="2"/>
</dbReference>
<reference evidence="4 5" key="1">
    <citation type="submission" date="2023-11" db="EMBL/GenBank/DDBJ databases">
        <title>MicrobeMod: A computational toolkit for identifying prokaryotic methylation and restriction-modification with nanopore sequencing.</title>
        <authorList>
            <person name="Crits-Christoph A."/>
            <person name="Kang S.C."/>
            <person name="Lee H."/>
            <person name="Ostrov N."/>
        </authorList>
    </citation>
    <scope>NUCLEOTIDE SEQUENCE [LARGE SCALE GENOMIC DNA]</scope>
    <source>
        <strain evidence="4 5">ATCC 23090</strain>
    </source>
</reference>
<keyword evidence="1" id="KW-0378">Hydrolase</keyword>
<dbReference type="InterPro" id="IPR001995">
    <property type="entry name" value="Peptidase_A2_cat"/>
</dbReference>
<dbReference type="SUPFAM" id="SSF50630">
    <property type="entry name" value="Acid proteases"/>
    <property type="match status" value="1"/>
</dbReference>
<name>A0ABZ0XJI4_9BACT</name>
<evidence type="ECO:0000256" key="2">
    <source>
        <dbReference type="SAM" id="SignalP"/>
    </source>
</evidence>
<evidence type="ECO:0000256" key="1">
    <source>
        <dbReference type="ARBA" id="ARBA00022801"/>
    </source>
</evidence>
<evidence type="ECO:0000313" key="4">
    <source>
        <dbReference type="EMBL" id="WQG90817.1"/>
    </source>
</evidence>
<protein>
    <submittedName>
        <fullName evidence="4">Aspartyl protease family protein</fullName>
    </submittedName>
</protein>
<evidence type="ECO:0000313" key="5">
    <source>
        <dbReference type="Proteomes" id="UP001326715"/>
    </source>
</evidence>
<feature type="signal peptide" evidence="2">
    <location>
        <begin position="1"/>
        <end position="27"/>
    </location>
</feature>
<keyword evidence="2" id="KW-0732">Signal</keyword>
<keyword evidence="4" id="KW-0645">Protease</keyword>
<organism evidence="4 5">
    <name type="scientific">Chitinophaga sancti</name>
    <dbReference type="NCBI Taxonomy" id="1004"/>
    <lineage>
        <taxon>Bacteria</taxon>
        <taxon>Pseudomonadati</taxon>
        <taxon>Bacteroidota</taxon>
        <taxon>Chitinophagia</taxon>
        <taxon>Chitinophagales</taxon>
        <taxon>Chitinophagaceae</taxon>
        <taxon>Chitinophaga</taxon>
    </lineage>
</organism>
<dbReference type="EMBL" id="CP140154">
    <property type="protein sequence ID" value="WQG90817.1"/>
    <property type="molecule type" value="Genomic_DNA"/>
</dbReference>
<sequence>MIKTFSGRMLWLMAFVLPTFFAPTVQAQSERFEIAGIIKALNDKDDNYLMQRKADSARIGDLPYMADQAILKAVLEKYGAIQSYQLTGIDSLHGFYKLNVAVVYESGRTGKPAFVFNKNGKWVHLDILRTRKEIDPVKAQQQSLSKVAFPDTVYTKFVLNGGLIYIPARLGDVDGYFMLDSGAPMVIFNKTYVPDSKLDATHYTTMQGIGGGFGNSGMAKMPLRLSDIRIDSLEAPVAEMQDYEALLPMKVFGLLGYEFFKNYALVLNYQNEELVLIKRGKEGAELTGAGKGRSDVKSTGKGNSALVSTGKENSILTIASRKYTPLVEIPLTLQRHIAIVSLSFEGKPIPFGLDCGANANLFKTTLLPAIAAHFDPEKEEVSVSGMGHQTGKANIGYIMNAYAGNQKLDDMYTAFSDQKIGAGNGEDALKIEGLLGTPFLNLYVTEIDYINQKVILYKPIP</sequence>
<accession>A0ABZ0XJI4</accession>
<evidence type="ECO:0000259" key="3">
    <source>
        <dbReference type="PROSITE" id="PS50175"/>
    </source>
</evidence>
<dbReference type="GO" id="GO:0008233">
    <property type="term" value="F:peptidase activity"/>
    <property type="evidence" value="ECO:0007669"/>
    <property type="project" value="UniProtKB-KW"/>
</dbReference>
<dbReference type="Proteomes" id="UP001326715">
    <property type="component" value="Chromosome"/>
</dbReference>
<gene>
    <name evidence="4" type="ORF">SR876_04860</name>
</gene>
<feature type="domain" description="Peptidase A2" evidence="3">
    <location>
        <begin position="175"/>
        <end position="253"/>
    </location>
</feature>
<feature type="chain" id="PRO_5047353040" evidence="2">
    <location>
        <begin position="28"/>
        <end position="461"/>
    </location>
</feature>
<keyword evidence="5" id="KW-1185">Reference proteome</keyword>
<dbReference type="PROSITE" id="PS50175">
    <property type="entry name" value="ASP_PROT_RETROV"/>
    <property type="match status" value="1"/>
</dbReference>